<evidence type="ECO:0000259" key="3">
    <source>
        <dbReference type="SMART" id="SM00563"/>
    </source>
</evidence>
<evidence type="ECO:0000256" key="2">
    <source>
        <dbReference type="ARBA" id="ARBA00023315"/>
    </source>
</evidence>
<organism evidence="4 5">
    <name type="scientific">Leptothoe spongobia TAU-MAC 1115</name>
    <dbReference type="NCBI Taxonomy" id="1967444"/>
    <lineage>
        <taxon>Bacteria</taxon>
        <taxon>Bacillati</taxon>
        <taxon>Cyanobacteriota</taxon>
        <taxon>Cyanophyceae</taxon>
        <taxon>Nodosilineales</taxon>
        <taxon>Cymatolegaceae</taxon>
        <taxon>Leptothoe</taxon>
        <taxon>Leptothoe spongobia</taxon>
    </lineage>
</organism>
<dbReference type="RefSeq" id="WP_215610636.1">
    <property type="nucleotide sequence ID" value="NZ_JADOES010000050.1"/>
</dbReference>
<keyword evidence="5" id="KW-1185">Reference proteome</keyword>
<dbReference type="CDD" id="cd07989">
    <property type="entry name" value="LPLAT_AGPAT-like"/>
    <property type="match status" value="1"/>
</dbReference>
<dbReference type="InterPro" id="IPR002123">
    <property type="entry name" value="Plipid/glycerol_acylTrfase"/>
</dbReference>
<dbReference type="EMBL" id="JADOES010000050">
    <property type="protein sequence ID" value="MBT9317574.1"/>
    <property type="molecule type" value="Genomic_DNA"/>
</dbReference>
<reference evidence="4" key="2">
    <citation type="journal article" date="2021" name="Mar. Drugs">
        <title>Genome Reduction and Secondary Metabolism of the Marine Sponge-Associated Cyanobacterium Leptothoe.</title>
        <authorList>
            <person name="Konstantinou D."/>
            <person name="Popin R.V."/>
            <person name="Fewer D.P."/>
            <person name="Sivonen K."/>
            <person name="Gkelis S."/>
        </authorList>
    </citation>
    <scope>NUCLEOTIDE SEQUENCE</scope>
    <source>
        <strain evidence="4">TAU-MAC 1115</strain>
    </source>
</reference>
<evidence type="ECO:0000256" key="1">
    <source>
        <dbReference type="ARBA" id="ARBA00022679"/>
    </source>
</evidence>
<dbReference type="GO" id="GO:0006654">
    <property type="term" value="P:phosphatidic acid biosynthetic process"/>
    <property type="evidence" value="ECO:0007669"/>
    <property type="project" value="TreeGrafter"/>
</dbReference>
<protein>
    <submittedName>
        <fullName evidence="4">1-acyl-sn-glycerol-3-phosphate acyltransferase</fullName>
    </submittedName>
</protein>
<comment type="caution">
    <text evidence="4">The sequence shown here is derived from an EMBL/GenBank/DDBJ whole genome shotgun (WGS) entry which is preliminary data.</text>
</comment>
<evidence type="ECO:0000313" key="5">
    <source>
        <dbReference type="Proteomes" id="UP000717364"/>
    </source>
</evidence>
<gene>
    <name evidence="4" type="ORF">IXB50_19300</name>
</gene>
<dbReference type="PANTHER" id="PTHR10434:SF66">
    <property type="entry name" value="PHOSPHOLIPID_GLYCEROL ACYLTRANSFERASE DOMAIN-CONTAINING PROTEIN"/>
    <property type="match status" value="1"/>
</dbReference>
<name>A0A947GKL9_9CYAN</name>
<keyword evidence="2 4" id="KW-0012">Acyltransferase</keyword>
<dbReference type="PANTHER" id="PTHR10434">
    <property type="entry name" value="1-ACYL-SN-GLYCEROL-3-PHOSPHATE ACYLTRANSFERASE"/>
    <property type="match status" value="1"/>
</dbReference>
<dbReference type="SMART" id="SM00563">
    <property type="entry name" value="PlsC"/>
    <property type="match status" value="1"/>
</dbReference>
<dbReference type="SUPFAM" id="SSF69593">
    <property type="entry name" value="Glycerol-3-phosphate (1)-acyltransferase"/>
    <property type="match status" value="1"/>
</dbReference>
<sequence>MAGDTALDLSRRLLALAGLQVTIHHQERVPTTGSLVVISNHRSLLDVPLLMTALDHPVRFACHHFMGHVPGIKQVVNALGCFPLDPPGKRPQAFFQQATRFLQAGESVGLFPEGAQPMIQPVPSQKIGPFQRGFAHLALQAPVEQLAILPIAIAATRETITPVAPFKLFQWLAPSEPLFNRSGWHPAVYYHQVHLRIGQPLWITDDQRKQYRGKSSGILAKTITQACHTEISELLAMGNH</sequence>
<reference evidence="4" key="1">
    <citation type="submission" date="2020-11" db="EMBL/GenBank/DDBJ databases">
        <authorList>
            <person name="Konstantinou D."/>
            <person name="Gkelis S."/>
            <person name="Popin R."/>
            <person name="Fewer D."/>
            <person name="Sivonen K."/>
        </authorList>
    </citation>
    <scope>NUCLEOTIDE SEQUENCE</scope>
    <source>
        <strain evidence="4">TAU-MAC 1115</strain>
    </source>
</reference>
<feature type="domain" description="Phospholipid/glycerol acyltransferase" evidence="3">
    <location>
        <begin position="35"/>
        <end position="156"/>
    </location>
</feature>
<proteinExistence type="predicted"/>
<keyword evidence="1" id="KW-0808">Transferase</keyword>
<dbReference type="Pfam" id="PF01553">
    <property type="entry name" value="Acyltransferase"/>
    <property type="match status" value="1"/>
</dbReference>
<accession>A0A947GKL9</accession>
<dbReference type="Proteomes" id="UP000717364">
    <property type="component" value="Unassembled WGS sequence"/>
</dbReference>
<dbReference type="GO" id="GO:0003841">
    <property type="term" value="F:1-acylglycerol-3-phosphate O-acyltransferase activity"/>
    <property type="evidence" value="ECO:0007669"/>
    <property type="project" value="TreeGrafter"/>
</dbReference>
<dbReference type="AlphaFoldDB" id="A0A947GKL9"/>
<evidence type="ECO:0000313" key="4">
    <source>
        <dbReference type="EMBL" id="MBT9317574.1"/>
    </source>
</evidence>